<keyword evidence="7" id="KW-1185">Reference proteome</keyword>
<dbReference type="InterPro" id="IPR008927">
    <property type="entry name" value="6-PGluconate_DH-like_C_sf"/>
</dbReference>
<comment type="pathway">
    <text evidence="1">Lipid metabolism; butanoate metabolism.</text>
</comment>
<dbReference type="SUPFAM" id="SSF48179">
    <property type="entry name" value="6-phosphogluconate dehydrogenase C-terminal domain-like"/>
    <property type="match status" value="1"/>
</dbReference>
<evidence type="ECO:0000259" key="5">
    <source>
        <dbReference type="Pfam" id="PF02737"/>
    </source>
</evidence>
<dbReference type="Pfam" id="PF00725">
    <property type="entry name" value="3HCDH"/>
    <property type="match status" value="1"/>
</dbReference>
<comment type="similarity">
    <text evidence="2">Belongs to the 3-hydroxyacyl-CoA dehydrogenase family.</text>
</comment>
<name>A0ABW3N1I7_9MICO</name>
<dbReference type="Gene3D" id="3.40.50.720">
    <property type="entry name" value="NAD(P)-binding Rossmann-like Domain"/>
    <property type="match status" value="1"/>
</dbReference>
<reference evidence="7" key="1">
    <citation type="journal article" date="2019" name="Int. J. Syst. Evol. Microbiol.">
        <title>The Global Catalogue of Microorganisms (GCM) 10K type strain sequencing project: providing services to taxonomists for standard genome sequencing and annotation.</title>
        <authorList>
            <consortium name="The Broad Institute Genomics Platform"/>
            <consortium name="The Broad Institute Genome Sequencing Center for Infectious Disease"/>
            <person name="Wu L."/>
            <person name="Ma J."/>
        </authorList>
    </citation>
    <scope>NUCLEOTIDE SEQUENCE [LARGE SCALE GENOMIC DNA]</scope>
    <source>
        <strain evidence="7">CCUG 57508</strain>
    </source>
</reference>
<dbReference type="Proteomes" id="UP001597046">
    <property type="component" value="Unassembled WGS sequence"/>
</dbReference>
<dbReference type="SUPFAM" id="SSF51735">
    <property type="entry name" value="NAD(P)-binding Rossmann-fold domains"/>
    <property type="match status" value="1"/>
</dbReference>
<dbReference type="GO" id="GO:0003857">
    <property type="term" value="F:(3S)-3-hydroxyacyl-CoA dehydrogenase (NAD+) activity"/>
    <property type="evidence" value="ECO:0007669"/>
    <property type="project" value="UniProtKB-EC"/>
</dbReference>
<gene>
    <name evidence="6" type="ORF">ACFQ2V_20230</name>
</gene>
<dbReference type="EMBL" id="JBHTKH010000022">
    <property type="protein sequence ID" value="MFD1056640.1"/>
    <property type="molecule type" value="Genomic_DNA"/>
</dbReference>
<dbReference type="InterPro" id="IPR006108">
    <property type="entry name" value="3HC_DH_C"/>
</dbReference>
<keyword evidence="3 6" id="KW-0560">Oxidoreductase</keyword>
<feature type="domain" description="3-hydroxyacyl-CoA dehydrogenase C-terminal" evidence="4">
    <location>
        <begin position="181"/>
        <end position="277"/>
    </location>
</feature>
<accession>A0ABW3N1I7</accession>
<dbReference type="InterPro" id="IPR022694">
    <property type="entry name" value="3-OHacyl-CoA_DH"/>
</dbReference>
<evidence type="ECO:0000313" key="6">
    <source>
        <dbReference type="EMBL" id="MFD1056640.1"/>
    </source>
</evidence>
<protein>
    <submittedName>
        <fullName evidence="6">3-hydroxyacyl-CoA dehydrogenase family protein</fullName>
        <ecNumber evidence="6">1.1.1.35</ecNumber>
    </submittedName>
</protein>
<feature type="domain" description="3-hydroxyacyl-CoA dehydrogenase NAD binding" evidence="5">
    <location>
        <begin position="2"/>
        <end position="178"/>
    </location>
</feature>
<dbReference type="Pfam" id="PF02737">
    <property type="entry name" value="3HCDH_N"/>
    <property type="match status" value="1"/>
</dbReference>
<comment type="caution">
    <text evidence="6">The sequence shown here is derived from an EMBL/GenBank/DDBJ whole genome shotgun (WGS) entry which is preliminary data.</text>
</comment>
<dbReference type="InterPro" id="IPR036291">
    <property type="entry name" value="NAD(P)-bd_dom_sf"/>
</dbReference>
<proteinExistence type="inferred from homology"/>
<sequence>MTVLGGGTMGRGIALTVARGSHLVRLVDKDPSQLAAAQQWVGEYLRGSVERGKLDAAEADRIVERLTWSADPADASDSELVIEALPESLSLKRQVLSAIQHGADHPVTIHTNTSTLAISDIAEGLPAPELCIGTHYCNPAPIMPLVEVALGDATEQATVDSTLHFLTSIGKTPVVLKDRPGLITNYLVVAFENDAVRALETGLATAAEIDRVTLESMRFPIGPFRLLDIVGLDVHVAVSQSLREQLDDEQYTVPQTIHDMVARGDLGVKTGRGFYDYPVEAKA</sequence>
<dbReference type="PANTHER" id="PTHR48075:SF5">
    <property type="entry name" value="3-HYDROXYBUTYRYL-COA DEHYDROGENASE"/>
    <property type="match status" value="1"/>
</dbReference>
<evidence type="ECO:0000256" key="1">
    <source>
        <dbReference type="ARBA" id="ARBA00005086"/>
    </source>
</evidence>
<dbReference type="Gene3D" id="1.10.1040.10">
    <property type="entry name" value="N-(1-d-carboxylethyl)-l-norvaline Dehydrogenase, domain 2"/>
    <property type="match status" value="1"/>
</dbReference>
<evidence type="ECO:0000259" key="4">
    <source>
        <dbReference type="Pfam" id="PF00725"/>
    </source>
</evidence>
<evidence type="ECO:0000313" key="7">
    <source>
        <dbReference type="Proteomes" id="UP001597046"/>
    </source>
</evidence>
<dbReference type="InterPro" id="IPR013328">
    <property type="entry name" value="6PGD_dom2"/>
</dbReference>
<dbReference type="PANTHER" id="PTHR48075">
    <property type="entry name" value="3-HYDROXYACYL-COA DEHYDROGENASE FAMILY PROTEIN"/>
    <property type="match status" value="1"/>
</dbReference>
<dbReference type="PIRSF" id="PIRSF000105">
    <property type="entry name" value="HCDH"/>
    <property type="match status" value="1"/>
</dbReference>
<organism evidence="6 7">
    <name type="scientific">Terrabacter terrigena</name>
    <dbReference type="NCBI Taxonomy" id="574718"/>
    <lineage>
        <taxon>Bacteria</taxon>
        <taxon>Bacillati</taxon>
        <taxon>Actinomycetota</taxon>
        <taxon>Actinomycetes</taxon>
        <taxon>Micrococcales</taxon>
        <taxon>Intrasporangiaceae</taxon>
        <taxon>Terrabacter</taxon>
    </lineage>
</organism>
<dbReference type="EC" id="1.1.1.35" evidence="6"/>
<dbReference type="RefSeq" id="WP_386054748.1">
    <property type="nucleotide sequence ID" value="NZ_JBHTKH010000022.1"/>
</dbReference>
<evidence type="ECO:0000256" key="2">
    <source>
        <dbReference type="ARBA" id="ARBA00009463"/>
    </source>
</evidence>
<dbReference type="InterPro" id="IPR006176">
    <property type="entry name" value="3-OHacyl-CoA_DH_NAD-bd"/>
</dbReference>
<evidence type="ECO:0000256" key="3">
    <source>
        <dbReference type="ARBA" id="ARBA00023002"/>
    </source>
</evidence>